<comment type="caution">
    <text evidence="14">The sequence shown here is derived from an EMBL/GenBank/DDBJ whole genome shotgun (WGS) entry which is preliminary data.</text>
</comment>
<dbReference type="Pfam" id="PF20653">
    <property type="entry name" value="COG6_C"/>
    <property type="match status" value="1"/>
</dbReference>
<accession>A0ABQ8UGU9</accession>
<evidence type="ECO:0000313" key="14">
    <source>
        <dbReference type="EMBL" id="KAJ4457383.1"/>
    </source>
</evidence>
<feature type="compositionally biased region" description="Pro residues" evidence="11">
    <location>
        <begin position="531"/>
        <end position="556"/>
    </location>
</feature>
<feature type="domain" description="Conserved oligomeric complex COG6 N-terminal" evidence="12">
    <location>
        <begin position="41"/>
        <end position="144"/>
    </location>
</feature>
<comment type="subcellular location">
    <subcellularLocation>
        <location evidence="1 9">Golgi apparatus membrane</location>
        <topology evidence="1 9">Peripheral membrane protein</topology>
    </subcellularLocation>
</comment>
<dbReference type="Proteomes" id="UP001141327">
    <property type="component" value="Unassembled WGS sequence"/>
</dbReference>
<evidence type="ECO:0000259" key="13">
    <source>
        <dbReference type="Pfam" id="PF20653"/>
    </source>
</evidence>
<sequence>MASLSFQVEKTLKLQSLSSPEFLSALNAIHDVIADLDAPIDPRKNLFAVIESVNVEKRVAFLNAYEALAKSIDPIEQDAFLLEQCAEEIKTTLDAAERETATLVDEAHRLQEEIRQAHDQKHEIEEFLAQMRLTADEQETLKNGPIGPDFFGVMQRVEAIHAECKQRLRKGHHQACLEVLGTMAVIQEASFERLFRWVQDQCAALGNYVGDMLAWVHQALAHEKEALDGLLAPKKAALPDEIRPREVLAHIFEEVAAPLKARVDQAIPTCDGPVAAFRLAGLLQFYAHTAARLLAPTYAPNPAGGGVEVAREGTGLYKALTGCCEGAIKSFTGLLQAQGANVLLEPMVGQDPRCPGGLDIGAACTLLLLDCGAPLSWDGTCDGVPPLSWLLGARRVFVFVCVKSFHHPVAYSHRLPSVLLVWGAQEVSPECTVPPKLRELMSQLTTILEAYATSILQTSATTSAPSASSSTAGAGMVPAAPDAGFIHVSNAIRQAFEIQIQKTLSRCRIHLTPHTIPSTPDAALHRDSSQPAPPPVGSTPRAPSPQPPASPAPSASPSPSASGEQPAMPTPFELIKLDAVLTSLLQPAYRLCVLSASSLPASSMAVFLINCLSFIMPGRLGTTHHASLCPRSGLAVCRRAFYHFFSSTSLATALLAPFGAAAGFASRA</sequence>
<organism evidence="14 15">
    <name type="scientific">Paratrimastix pyriformis</name>
    <dbReference type="NCBI Taxonomy" id="342808"/>
    <lineage>
        <taxon>Eukaryota</taxon>
        <taxon>Metamonada</taxon>
        <taxon>Preaxostyla</taxon>
        <taxon>Paratrimastigidae</taxon>
        <taxon>Paratrimastix</taxon>
    </lineage>
</organism>
<comment type="subunit">
    <text evidence="9">Component of the conserved oligomeric Golgi complex.</text>
</comment>
<keyword evidence="5 9" id="KW-0653">Protein transport</keyword>
<dbReference type="PANTHER" id="PTHR21506:SF0">
    <property type="entry name" value="CONSERVED OLIGOMERIC GOLGI COMPLEX SUBUNIT 6"/>
    <property type="match status" value="1"/>
</dbReference>
<evidence type="ECO:0000256" key="5">
    <source>
        <dbReference type="ARBA" id="ARBA00022927"/>
    </source>
</evidence>
<feature type="domain" description="Conserved Oligomeric Golgi complex subunit 6 C-terminal" evidence="13">
    <location>
        <begin position="208"/>
        <end position="296"/>
    </location>
</feature>
<name>A0ABQ8UGU9_9EUKA</name>
<proteinExistence type="inferred from homology"/>
<dbReference type="PANTHER" id="PTHR21506">
    <property type="entry name" value="COMPONENT OF OLIGOMERIC GOLGI COMPLEX 6"/>
    <property type="match status" value="1"/>
</dbReference>
<comment type="function">
    <text evidence="9">Required for normal Golgi function.</text>
</comment>
<evidence type="ECO:0000259" key="12">
    <source>
        <dbReference type="Pfam" id="PF06419"/>
    </source>
</evidence>
<dbReference type="EMBL" id="JAPMOS010000048">
    <property type="protein sequence ID" value="KAJ4457383.1"/>
    <property type="molecule type" value="Genomic_DNA"/>
</dbReference>
<evidence type="ECO:0000256" key="2">
    <source>
        <dbReference type="ARBA" id="ARBA00011023"/>
    </source>
</evidence>
<keyword evidence="6 9" id="KW-0333">Golgi apparatus</keyword>
<keyword evidence="15" id="KW-1185">Reference proteome</keyword>
<dbReference type="InterPro" id="IPR010490">
    <property type="entry name" value="COG6"/>
</dbReference>
<gene>
    <name evidence="14" type="ORF">PAPYR_7198</name>
</gene>
<feature type="region of interest" description="Disordered" evidence="11">
    <location>
        <begin position="515"/>
        <end position="568"/>
    </location>
</feature>
<dbReference type="Pfam" id="PF06419">
    <property type="entry name" value="COG6_N"/>
    <property type="match status" value="1"/>
</dbReference>
<dbReference type="InterPro" id="IPR048369">
    <property type="entry name" value="COG6_C"/>
</dbReference>
<evidence type="ECO:0000256" key="4">
    <source>
        <dbReference type="ARBA" id="ARBA00022448"/>
    </source>
</evidence>
<reference evidence="14" key="1">
    <citation type="journal article" date="2022" name="bioRxiv">
        <title>Genomics of Preaxostyla Flagellates Illuminates Evolutionary Transitions and the Path Towards Mitochondrial Loss.</title>
        <authorList>
            <person name="Novak L.V.F."/>
            <person name="Treitli S.C."/>
            <person name="Pyrih J."/>
            <person name="Halakuc P."/>
            <person name="Pipaliya S.V."/>
            <person name="Vacek V."/>
            <person name="Brzon O."/>
            <person name="Soukal P."/>
            <person name="Eme L."/>
            <person name="Dacks J.B."/>
            <person name="Karnkowska A."/>
            <person name="Elias M."/>
            <person name="Hampl V."/>
        </authorList>
    </citation>
    <scope>NUCLEOTIDE SEQUENCE</scope>
    <source>
        <strain evidence="14">RCP-MX</strain>
    </source>
</reference>
<evidence type="ECO:0000256" key="9">
    <source>
        <dbReference type="RuleBase" id="RU365075"/>
    </source>
</evidence>
<evidence type="ECO:0000256" key="3">
    <source>
        <dbReference type="ARBA" id="ARBA00020973"/>
    </source>
</evidence>
<evidence type="ECO:0000256" key="6">
    <source>
        <dbReference type="ARBA" id="ARBA00023034"/>
    </source>
</evidence>
<dbReference type="SMART" id="SM01087">
    <property type="entry name" value="COG6"/>
    <property type="match status" value="1"/>
</dbReference>
<keyword evidence="4 9" id="KW-0813">Transport</keyword>
<keyword evidence="7 9" id="KW-0472">Membrane</keyword>
<evidence type="ECO:0000256" key="8">
    <source>
        <dbReference type="ARBA" id="ARBA00031348"/>
    </source>
</evidence>
<comment type="similarity">
    <text evidence="2 9">Belongs to the COG6 family.</text>
</comment>
<keyword evidence="10" id="KW-0175">Coiled coil</keyword>
<evidence type="ECO:0000256" key="7">
    <source>
        <dbReference type="ARBA" id="ARBA00023136"/>
    </source>
</evidence>
<evidence type="ECO:0000313" key="15">
    <source>
        <dbReference type="Proteomes" id="UP001141327"/>
    </source>
</evidence>
<dbReference type="InterPro" id="IPR048368">
    <property type="entry name" value="COG6_N"/>
</dbReference>
<evidence type="ECO:0000256" key="10">
    <source>
        <dbReference type="SAM" id="Coils"/>
    </source>
</evidence>
<evidence type="ECO:0000256" key="1">
    <source>
        <dbReference type="ARBA" id="ARBA00004395"/>
    </source>
</evidence>
<protein>
    <recommendedName>
        <fullName evidence="3 9">Conserved oligomeric Golgi complex subunit 6</fullName>
        <shortName evidence="9">COG complex subunit 6</shortName>
    </recommendedName>
    <alternativeName>
        <fullName evidence="8 9">Component of oligomeric Golgi complex 6</fullName>
    </alternativeName>
</protein>
<feature type="coiled-coil region" evidence="10">
    <location>
        <begin position="86"/>
        <end position="130"/>
    </location>
</feature>
<evidence type="ECO:0000256" key="11">
    <source>
        <dbReference type="SAM" id="MobiDB-lite"/>
    </source>
</evidence>